<accession>A0A5C6BX34</accession>
<organism evidence="2 3">
    <name type="scientific">Allorhodopirellula heiligendammensis</name>
    <dbReference type="NCBI Taxonomy" id="2714739"/>
    <lineage>
        <taxon>Bacteria</taxon>
        <taxon>Pseudomonadati</taxon>
        <taxon>Planctomycetota</taxon>
        <taxon>Planctomycetia</taxon>
        <taxon>Pirellulales</taxon>
        <taxon>Pirellulaceae</taxon>
        <taxon>Allorhodopirellula</taxon>
    </lineage>
</organism>
<dbReference type="Proteomes" id="UP000319908">
    <property type="component" value="Unassembled WGS sequence"/>
</dbReference>
<comment type="caution">
    <text evidence="2">The sequence shown here is derived from an EMBL/GenBank/DDBJ whole genome shotgun (WGS) entry which is preliminary data.</text>
</comment>
<sequence length="318" mass="35275">MSEPLFSIVITNFNKAGLIEACLRSAVEQTIARERFEVVVVDDMSTDHSLSILSQFKPGISVVENQRNSGALISTLSGVEAARGSYIVTLDGDDILANNLLEVLQDSNLLRSDRFLRGGIHQCDQQDGAGAAIEELGLPVRFKPAWKLALEAKTGGSSLVFPRQALLDLHGRFPPIAVQDHAIPEMLSLVLTDYLRLDCYTHFANTGCAVEHLSGNSAQLHHDRLLCGLAILQNAMELRPLPYLISRLRRRLFGRCLRYVWKYQLWGSATTCRLLIGSPSLDQLQSVCHQIASEMRLRHPTIRYYGGEPMPSAARRVA</sequence>
<dbReference type="PANTHER" id="PTHR43685">
    <property type="entry name" value="GLYCOSYLTRANSFERASE"/>
    <property type="match status" value="1"/>
</dbReference>
<proteinExistence type="predicted"/>
<evidence type="ECO:0000259" key="1">
    <source>
        <dbReference type="Pfam" id="PF00535"/>
    </source>
</evidence>
<dbReference type="CDD" id="cd00761">
    <property type="entry name" value="Glyco_tranf_GTA_type"/>
    <property type="match status" value="1"/>
</dbReference>
<keyword evidence="2" id="KW-0328">Glycosyltransferase</keyword>
<name>A0A5C6BX34_9BACT</name>
<dbReference type="Gene3D" id="3.90.550.10">
    <property type="entry name" value="Spore Coat Polysaccharide Biosynthesis Protein SpsA, Chain A"/>
    <property type="match status" value="1"/>
</dbReference>
<reference evidence="2 3" key="1">
    <citation type="journal article" date="2020" name="Antonie Van Leeuwenhoek">
        <title>Rhodopirellula heiligendammensis sp. nov., Rhodopirellula pilleata sp. nov., and Rhodopirellula solitaria sp. nov. isolated from natural or artificial marine surfaces in Northern Germany and California, USA, and emended description of the genus Rhodopirellula.</title>
        <authorList>
            <person name="Kallscheuer N."/>
            <person name="Wiegand S."/>
            <person name="Jogler M."/>
            <person name="Boedeker C."/>
            <person name="Peeters S.H."/>
            <person name="Rast P."/>
            <person name="Heuer A."/>
            <person name="Jetten M.S.M."/>
            <person name="Rohde M."/>
            <person name="Jogler C."/>
        </authorList>
    </citation>
    <scope>NUCLEOTIDE SEQUENCE [LARGE SCALE GENOMIC DNA]</scope>
    <source>
        <strain evidence="2 3">Poly21</strain>
    </source>
</reference>
<dbReference type="SUPFAM" id="SSF53448">
    <property type="entry name" value="Nucleotide-diphospho-sugar transferases"/>
    <property type="match status" value="1"/>
</dbReference>
<dbReference type="InterPro" id="IPR029044">
    <property type="entry name" value="Nucleotide-diphossugar_trans"/>
</dbReference>
<dbReference type="EC" id="2.4.1.-" evidence="2"/>
<dbReference type="GO" id="GO:0016757">
    <property type="term" value="F:glycosyltransferase activity"/>
    <property type="evidence" value="ECO:0007669"/>
    <property type="project" value="UniProtKB-KW"/>
</dbReference>
<keyword evidence="3" id="KW-1185">Reference proteome</keyword>
<dbReference type="EMBL" id="SJPU01000002">
    <property type="protein sequence ID" value="TWU16525.1"/>
    <property type="molecule type" value="Genomic_DNA"/>
</dbReference>
<dbReference type="AlphaFoldDB" id="A0A5C6BX34"/>
<dbReference type="InterPro" id="IPR001173">
    <property type="entry name" value="Glyco_trans_2-like"/>
</dbReference>
<evidence type="ECO:0000313" key="2">
    <source>
        <dbReference type="EMBL" id="TWU16525.1"/>
    </source>
</evidence>
<dbReference type="Pfam" id="PF00535">
    <property type="entry name" value="Glycos_transf_2"/>
    <property type="match status" value="1"/>
</dbReference>
<protein>
    <submittedName>
        <fullName evidence="2">PGL/p-HBAD biosynthesis glycosyltransferase</fullName>
        <ecNumber evidence="2">2.4.1.-</ecNumber>
    </submittedName>
</protein>
<dbReference type="PANTHER" id="PTHR43685:SF11">
    <property type="entry name" value="GLYCOSYLTRANSFERASE TAGX-RELATED"/>
    <property type="match status" value="1"/>
</dbReference>
<feature type="domain" description="Glycosyltransferase 2-like" evidence="1">
    <location>
        <begin position="7"/>
        <end position="105"/>
    </location>
</feature>
<keyword evidence="2" id="KW-0808">Transferase</keyword>
<dbReference type="InterPro" id="IPR050834">
    <property type="entry name" value="Glycosyltransf_2"/>
</dbReference>
<dbReference type="RefSeq" id="WP_146408153.1">
    <property type="nucleotide sequence ID" value="NZ_SJPU01000002.1"/>
</dbReference>
<evidence type="ECO:0000313" key="3">
    <source>
        <dbReference type="Proteomes" id="UP000319908"/>
    </source>
</evidence>
<gene>
    <name evidence="2" type="ORF">Poly21_37300</name>
</gene>
<dbReference type="OrthoDB" id="2592041at2"/>